<evidence type="ECO:0000256" key="12">
    <source>
        <dbReference type="ARBA" id="ARBA00047353"/>
    </source>
</evidence>
<evidence type="ECO:0000256" key="4">
    <source>
        <dbReference type="ARBA" id="ARBA00005432"/>
    </source>
</evidence>
<evidence type="ECO:0000256" key="9">
    <source>
        <dbReference type="ARBA" id="ARBA00022842"/>
    </source>
</evidence>
<dbReference type="InterPro" id="IPR038887">
    <property type="entry name" value="Nus1/NgBR"/>
</dbReference>
<keyword evidence="8" id="KW-0256">Endoplasmic reticulum</keyword>
<organism evidence="14 15">
    <name type="scientific">Nakaseomyces bracarensis</name>
    <dbReference type="NCBI Taxonomy" id="273131"/>
    <lineage>
        <taxon>Eukaryota</taxon>
        <taxon>Fungi</taxon>
        <taxon>Dikarya</taxon>
        <taxon>Ascomycota</taxon>
        <taxon>Saccharomycotina</taxon>
        <taxon>Saccharomycetes</taxon>
        <taxon>Saccharomycetales</taxon>
        <taxon>Saccharomycetaceae</taxon>
        <taxon>Nakaseomyces</taxon>
    </lineage>
</organism>
<dbReference type="PANTHER" id="PTHR21528">
    <property type="entry name" value="DEHYDRODOLICHYL DIPHOSPHATE SYNTHASE COMPLEX SUBUNIT NUS1"/>
    <property type="match status" value="1"/>
</dbReference>
<comment type="similarity">
    <text evidence="4">Belongs to the UPP synthase family.</text>
</comment>
<evidence type="ECO:0000256" key="2">
    <source>
        <dbReference type="ARBA" id="ARBA00004586"/>
    </source>
</evidence>
<accession>A0ABR4NQ64</accession>
<evidence type="ECO:0000256" key="5">
    <source>
        <dbReference type="ARBA" id="ARBA00012596"/>
    </source>
</evidence>
<evidence type="ECO:0000256" key="7">
    <source>
        <dbReference type="ARBA" id="ARBA00022692"/>
    </source>
</evidence>
<keyword evidence="10 13" id="KW-1133">Transmembrane helix</keyword>
<name>A0ABR4NQ64_9SACH</name>
<evidence type="ECO:0000313" key="15">
    <source>
        <dbReference type="Proteomes" id="UP001623330"/>
    </source>
</evidence>
<dbReference type="EC" id="2.5.1.87" evidence="5"/>
<protein>
    <recommendedName>
        <fullName evidence="5">ditrans,polycis-polyprenyl diphosphate synthase [(2E,6E)-farnesyldiphosphate specific]</fullName>
        <ecNumber evidence="5">2.5.1.87</ecNumber>
    </recommendedName>
</protein>
<evidence type="ECO:0000256" key="11">
    <source>
        <dbReference type="ARBA" id="ARBA00023136"/>
    </source>
</evidence>
<dbReference type="SUPFAM" id="SSF64005">
    <property type="entry name" value="Undecaprenyl diphosphate synthase"/>
    <property type="match status" value="1"/>
</dbReference>
<dbReference type="Gene3D" id="3.40.1180.10">
    <property type="entry name" value="Decaprenyl diphosphate synthase-like"/>
    <property type="match status" value="1"/>
</dbReference>
<comment type="subcellular location">
    <subcellularLocation>
        <location evidence="2">Endoplasmic reticulum membrane</location>
    </subcellularLocation>
</comment>
<keyword evidence="6" id="KW-0808">Transferase</keyword>
<dbReference type="Proteomes" id="UP001623330">
    <property type="component" value="Unassembled WGS sequence"/>
</dbReference>
<comment type="cofactor">
    <cofactor evidence="1">
        <name>Mg(2+)</name>
        <dbReference type="ChEBI" id="CHEBI:18420"/>
    </cofactor>
</comment>
<comment type="pathway">
    <text evidence="3">Protein modification; protein glycosylation.</text>
</comment>
<evidence type="ECO:0000313" key="14">
    <source>
        <dbReference type="EMBL" id="KAL3230156.1"/>
    </source>
</evidence>
<comment type="catalytic activity">
    <reaction evidence="12">
        <text>n isopentenyl diphosphate + (2E,6E)-farnesyl diphosphate = a di-trans,poly-cis-polyprenyl diphosphate + n diphosphate</text>
        <dbReference type="Rhea" id="RHEA:53008"/>
        <dbReference type="Rhea" id="RHEA-COMP:19494"/>
        <dbReference type="ChEBI" id="CHEBI:33019"/>
        <dbReference type="ChEBI" id="CHEBI:128769"/>
        <dbReference type="ChEBI" id="CHEBI:136960"/>
        <dbReference type="ChEBI" id="CHEBI:175763"/>
        <dbReference type="EC" id="2.5.1.87"/>
    </reaction>
</comment>
<gene>
    <name evidence="14" type="ORF">RNJ44_01519</name>
</gene>
<evidence type="ECO:0000256" key="10">
    <source>
        <dbReference type="ARBA" id="ARBA00022989"/>
    </source>
</evidence>
<evidence type="ECO:0000256" key="3">
    <source>
        <dbReference type="ARBA" id="ARBA00004922"/>
    </source>
</evidence>
<comment type="caution">
    <text evidence="14">The sequence shown here is derived from an EMBL/GenBank/DDBJ whole genome shotgun (WGS) entry which is preliminary data.</text>
</comment>
<dbReference type="EMBL" id="JBEVYD010000010">
    <property type="protein sequence ID" value="KAL3230156.1"/>
    <property type="molecule type" value="Genomic_DNA"/>
</dbReference>
<dbReference type="PANTHER" id="PTHR21528:SF0">
    <property type="entry name" value="DEHYDRODOLICHYL DIPHOSPHATE SYNTHASE COMPLEX SUBUNIT NUS1"/>
    <property type="match status" value="1"/>
</dbReference>
<evidence type="ECO:0000256" key="6">
    <source>
        <dbReference type="ARBA" id="ARBA00022679"/>
    </source>
</evidence>
<feature type="transmembrane region" description="Helical" evidence="13">
    <location>
        <begin position="101"/>
        <end position="120"/>
    </location>
</feature>
<keyword evidence="7 13" id="KW-0812">Transmembrane</keyword>
<sequence>MSDVSNEILDKIIEDTRKLVPDSNDEGLSLSLKNLAPEMECLVNGDANTIVRSLKAILDSLITAPAEGRSTKTFYEVQITRKNSEKEAKVVKRQIKKLENVLYKNFLVVLYLIFAIFRYIQYKCNQKKLNMLKIIYNPSRTPQLIRQDVLAFSKLPTRLAVILEMKPIGHIGGGLYGLLSNAGEIVTWSVSAGIKDLILYDVSGYLKNNIDILEDEIFATLLKYYSDEKMPDFTIFIPSSRKNYHRYNNYGSKGVRKTDAIRITLLSQTDGRQTVVNLTKTLITYCKKTAINTKDITVDLLHRLLSKLVCPEPDLLIYFGPTLDLQGFPPWHVRLTEFFWERDNKKVAYSIFLRGLKHYSDCKMNLGK</sequence>
<evidence type="ECO:0000256" key="1">
    <source>
        <dbReference type="ARBA" id="ARBA00001946"/>
    </source>
</evidence>
<proteinExistence type="inferred from homology"/>
<keyword evidence="11 13" id="KW-0472">Membrane</keyword>
<evidence type="ECO:0000256" key="13">
    <source>
        <dbReference type="SAM" id="Phobius"/>
    </source>
</evidence>
<keyword evidence="9" id="KW-0460">Magnesium</keyword>
<evidence type="ECO:0000256" key="8">
    <source>
        <dbReference type="ARBA" id="ARBA00022824"/>
    </source>
</evidence>
<keyword evidence="15" id="KW-1185">Reference proteome</keyword>
<dbReference type="InterPro" id="IPR036424">
    <property type="entry name" value="UPP_synth-like_sf"/>
</dbReference>
<reference evidence="14 15" key="1">
    <citation type="submission" date="2024-05" db="EMBL/GenBank/DDBJ databases">
        <title>Long read based assembly of the Candida bracarensis genome reveals expanded adhesin content.</title>
        <authorList>
            <person name="Marcet-Houben M."/>
            <person name="Ksiezopolska E."/>
            <person name="Gabaldon T."/>
        </authorList>
    </citation>
    <scope>NUCLEOTIDE SEQUENCE [LARGE SCALE GENOMIC DNA]</scope>
    <source>
        <strain evidence="14 15">CBM6</strain>
    </source>
</reference>